<dbReference type="NCBIfam" id="TIGR02937">
    <property type="entry name" value="sigma70-ECF"/>
    <property type="match status" value="1"/>
</dbReference>
<comment type="caution">
    <text evidence="8">The sequence shown here is derived from an EMBL/GenBank/DDBJ whole genome shotgun (WGS) entry which is preliminary data.</text>
</comment>
<dbReference type="NCBIfam" id="NF009164">
    <property type="entry name" value="PRK12511.1"/>
    <property type="match status" value="1"/>
</dbReference>
<dbReference type="SUPFAM" id="SSF88946">
    <property type="entry name" value="Sigma2 domain of RNA polymerase sigma factors"/>
    <property type="match status" value="1"/>
</dbReference>
<evidence type="ECO:0000256" key="3">
    <source>
        <dbReference type="ARBA" id="ARBA00023082"/>
    </source>
</evidence>
<dbReference type="RefSeq" id="WP_133317617.1">
    <property type="nucleotide sequence ID" value="NZ_SMTL01000005.1"/>
</dbReference>
<evidence type="ECO:0000259" key="6">
    <source>
        <dbReference type="Pfam" id="PF04542"/>
    </source>
</evidence>
<evidence type="ECO:0000256" key="1">
    <source>
        <dbReference type="ARBA" id="ARBA00010641"/>
    </source>
</evidence>
<dbReference type="Pfam" id="PF08281">
    <property type="entry name" value="Sigma70_r4_2"/>
    <property type="match status" value="1"/>
</dbReference>
<feature type="domain" description="RNA polymerase sigma-70 region 2" evidence="6">
    <location>
        <begin position="16"/>
        <end position="73"/>
    </location>
</feature>
<dbReference type="OrthoDB" id="9797134at2"/>
<keyword evidence="4" id="KW-0804">Transcription</keyword>
<keyword evidence="3" id="KW-0731">Sigma factor</keyword>
<dbReference type="Proteomes" id="UP000295238">
    <property type="component" value="Unassembled WGS sequence"/>
</dbReference>
<keyword evidence="2" id="KW-0805">Transcription regulation</keyword>
<evidence type="ECO:0000256" key="4">
    <source>
        <dbReference type="ARBA" id="ARBA00023163"/>
    </source>
</evidence>
<dbReference type="GO" id="GO:0006352">
    <property type="term" value="P:DNA-templated transcription initiation"/>
    <property type="evidence" value="ECO:0007669"/>
    <property type="project" value="InterPro"/>
</dbReference>
<dbReference type="GO" id="GO:0016987">
    <property type="term" value="F:sigma factor activity"/>
    <property type="evidence" value="ECO:0007669"/>
    <property type="project" value="UniProtKB-KW"/>
</dbReference>
<reference evidence="8 9" key="1">
    <citation type="submission" date="2019-03" db="EMBL/GenBank/DDBJ databases">
        <title>Rhizobium sp. nov., an bacterium isolated from biocrust in Mu Us Desert.</title>
        <authorList>
            <person name="Lixiong L."/>
        </authorList>
    </citation>
    <scope>NUCLEOTIDE SEQUENCE [LARGE SCALE GENOMIC DNA]</scope>
    <source>
        <strain evidence="8 9">SPY-1</strain>
    </source>
</reference>
<keyword evidence="9" id="KW-1185">Reference proteome</keyword>
<dbReference type="InterPro" id="IPR013325">
    <property type="entry name" value="RNA_pol_sigma_r2"/>
</dbReference>
<dbReference type="InterPro" id="IPR014284">
    <property type="entry name" value="RNA_pol_sigma-70_dom"/>
</dbReference>
<name>A0A4R5UB48_9HYPH</name>
<dbReference type="CDD" id="cd06171">
    <property type="entry name" value="Sigma70_r4"/>
    <property type="match status" value="1"/>
</dbReference>
<dbReference type="InterPro" id="IPR039425">
    <property type="entry name" value="RNA_pol_sigma-70-like"/>
</dbReference>
<dbReference type="InterPro" id="IPR013249">
    <property type="entry name" value="RNA_pol_sigma70_r4_t2"/>
</dbReference>
<dbReference type="PANTHER" id="PTHR43133:SF25">
    <property type="entry name" value="RNA POLYMERASE SIGMA FACTOR RFAY-RELATED"/>
    <property type="match status" value="1"/>
</dbReference>
<dbReference type="EMBL" id="SMTL01000005">
    <property type="protein sequence ID" value="TDK32277.1"/>
    <property type="molecule type" value="Genomic_DNA"/>
</dbReference>
<comment type="similarity">
    <text evidence="1">Belongs to the sigma-70 factor family. ECF subfamily.</text>
</comment>
<dbReference type="InterPro" id="IPR013324">
    <property type="entry name" value="RNA_pol_sigma_r3/r4-like"/>
</dbReference>
<evidence type="ECO:0000313" key="9">
    <source>
        <dbReference type="Proteomes" id="UP000295238"/>
    </source>
</evidence>
<dbReference type="Gene3D" id="1.10.10.10">
    <property type="entry name" value="Winged helix-like DNA-binding domain superfamily/Winged helix DNA-binding domain"/>
    <property type="match status" value="1"/>
</dbReference>
<dbReference type="GO" id="GO:0003677">
    <property type="term" value="F:DNA binding"/>
    <property type="evidence" value="ECO:0007669"/>
    <property type="project" value="InterPro"/>
</dbReference>
<evidence type="ECO:0000256" key="2">
    <source>
        <dbReference type="ARBA" id="ARBA00023015"/>
    </source>
</evidence>
<dbReference type="InterPro" id="IPR036388">
    <property type="entry name" value="WH-like_DNA-bd_sf"/>
</dbReference>
<dbReference type="Gene3D" id="1.10.1740.10">
    <property type="match status" value="1"/>
</dbReference>
<gene>
    <name evidence="8" type="ORF">E2F50_18355</name>
</gene>
<feature type="region of interest" description="Disordered" evidence="5">
    <location>
        <begin position="77"/>
        <end position="97"/>
    </location>
</feature>
<evidence type="ECO:0000259" key="7">
    <source>
        <dbReference type="Pfam" id="PF08281"/>
    </source>
</evidence>
<evidence type="ECO:0000256" key="5">
    <source>
        <dbReference type="SAM" id="MobiDB-lite"/>
    </source>
</evidence>
<dbReference type="SUPFAM" id="SSF88659">
    <property type="entry name" value="Sigma3 and sigma4 domains of RNA polymerase sigma factors"/>
    <property type="match status" value="1"/>
</dbReference>
<proteinExistence type="inferred from homology"/>
<evidence type="ECO:0000313" key="8">
    <source>
        <dbReference type="EMBL" id="TDK32277.1"/>
    </source>
</evidence>
<sequence length="176" mass="20009">MNQDKRSFDVIGQLAALRRYALSLVRNSSDAEDLVHDALVKAYERRLTFRTGANLRNWLFAILHNAHVDRRRSLLAQRKRDESATSQAETSYPAGQEQTVRLRQVQDAFMALPDEQREALYLVAVEDMSYHEAADALEIPVGTLMSRVSRARARLRSLEDEPKHPSHLRLIGGGND</sequence>
<accession>A0A4R5UB48</accession>
<protein>
    <submittedName>
        <fullName evidence="8">Sigma-70 family RNA polymerase sigma factor</fullName>
    </submittedName>
</protein>
<dbReference type="AlphaFoldDB" id="A0A4R5UB48"/>
<dbReference type="InterPro" id="IPR007627">
    <property type="entry name" value="RNA_pol_sigma70_r2"/>
</dbReference>
<dbReference type="PANTHER" id="PTHR43133">
    <property type="entry name" value="RNA POLYMERASE ECF-TYPE SIGMA FACTO"/>
    <property type="match status" value="1"/>
</dbReference>
<dbReference type="Pfam" id="PF04542">
    <property type="entry name" value="Sigma70_r2"/>
    <property type="match status" value="1"/>
</dbReference>
<organism evidence="8 9">
    <name type="scientific">Rhizobium deserti</name>
    <dbReference type="NCBI Taxonomy" id="2547961"/>
    <lineage>
        <taxon>Bacteria</taxon>
        <taxon>Pseudomonadati</taxon>
        <taxon>Pseudomonadota</taxon>
        <taxon>Alphaproteobacteria</taxon>
        <taxon>Hyphomicrobiales</taxon>
        <taxon>Rhizobiaceae</taxon>
        <taxon>Rhizobium/Agrobacterium group</taxon>
        <taxon>Rhizobium</taxon>
    </lineage>
</organism>
<feature type="domain" description="RNA polymerase sigma factor 70 region 4 type 2" evidence="7">
    <location>
        <begin position="103"/>
        <end position="155"/>
    </location>
</feature>